<protein>
    <submittedName>
        <fullName evidence="1">Uncharacterized protein</fullName>
    </submittedName>
</protein>
<sequence>MTIYRGVTGINREIKEQYRGVGGVNREIKEQCRGLGGANKKVFESKVNLYNCGNEYTAVTGGWREGYVYAVRGTLAKNLDNIYLHVYNGSDIYAETALPLDLQNYNYIKAAVNITSTGDKAKLVLAITSGPKRSFSSFIASQNYWSTNGEISLPIASYTGLYYIVLQGSSSTTQTSSCAATIKKIWLE</sequence>
<dbReference type="EMBL" id="CP042469">
    <property type="protein sequence ID" value="QOX63660.1"/>
    <property type="molecule type" value="Genomic_DNA"/>
</dbReference>
<keyword evidence="2" id="KW-1185">Reference proteome</keyword>
<dbReference type="Proteomes" id="UP000594014">
    <property type="component" value="Chromosome"/>
</dbReference>
<accession>A0ACD1ABX9</accession>
<evidence type="ECO:0000313" key="1">
    <source>
        <dbReference type="EMBL" id="QOX63660.1"/>
    </source>
</evidence>
<organism evidence="1 2">
    <name type="scientific">Anoxybacterium hadale</name>
    <dbReference type="NCBI Taxonomy" id="3408580"/>
    <lineage>
        <taxon>Bacteria</taxon>
        <taxon>Bacillati</taxon>
        <taxon>Bacillota</taxon>
        <taxon>Clostridia</taxon>
        <taxon>Peptostreptococcales</taxon>
        <taxon>Anaerovoracaceae</taxon>
        <taxon>Anoxybacterium</taxon>
    </lineage>
</organism>
<proteinExistence type="predicted"/>
<evidence type="ECO:0000313" key="2">
    <source>
        <dbReference type="Proteomes" id="UP000594014"/>
    </source>
</evidence>
<name>A0ACD1ABX9_9FIRM</name>
<gene>
    <name evidence="1" type="ORF">FRZ06_10005</name>
</gene>
<reference evidence="1" key="1">
    <citation type="submission" date="2019-08" db="EMBL/GenBank/DDBJ databases">
        <title>Genome sequence of Clostridiales bacterium MT110.</title>
        <authorList>
            <person name="Cao J."/>
        </authorList>
    </citation>
    <scope>NUCLEOTIDE SEQUENCE</scope>
    <source>
        <strain evidence="1">MT110</strain>
    </source>
</reference>